<feature type="domain" description="N-acetyltransferase" evidence="1">
    <location>
        <begin position="1"/>
        <end position="150"/>
    </location>
</feature>
<gene>
    <name evidence="2" type="ORF">ACFQ1R_06375</name>
</gene>
<evidence type="ECO:0000313" key="2">
    <source>
        <dbReference type="EMBL" id="MFD0989713.1"/>
    </source>
</evidence>
<dbReference type="InterPro" id="IPR000182">
    <property type="entry name" value="GNAT_dom"/>
</dbReference>
<name>A0ABW3JH26_9FLAO</name>
<dbReference type="InterPro" id="IPR016181">
    <property type="entry name" value="Acyl_CoA_acyltransferase"/>
</dbReference>
<dbReference type="SUPFAM" id="SSF55729">
    <property type="entry name" value="Acyl-CoA N-acyltransferases (Nat)"/>
    <property type="match status" value="1"/>
</dbReference>
<dbReference type="PROSITE" id="PS51186">
    <property type="entry name" value="GNAT"/>
    <property type="match status" value="1"/>
</dbReference>
<sequence length="150" mass="17392">MTNILNYHIKYILPSEAYTVRHPVLRKEKPIESCVFDGDDFETTFHLGIFKENKLIGVCSFFKNNQNLIPETSQYQLRGMAVLDDYQGLGIGAMVLTYGERLLKDKNIKIIWCNAREKASNFYKKNGYNKIGNPFNIKDIGLHYIMYKAL</sequence>
<reference evidence="3" key="1">
    <citation type="journal article" date="2019" name="Int. J. Syst. Evol. Microbiol.">
        <title>The Global Catalogue of Microorganisms (GCM) 10K type strain sequencing project: providing services to taxonomists for standard genome sequencing and annotation.</title>
        <authorList>
            <consortium name="The Broad Institute Genomics Platform"/>
            <consortium name="The Broad Institute Genome Sequencing Center for Infectious Disease"/>
            <person name="Wu L."/>
            <person name="Ma J."/>
        </authorList>
    </citation>
    <scope>NUCLEOTIDE SEQUENCE [LARGE SCALE GENOMIC DNA]</scope>
    <source>
        <strain evidence="3">CCUG 62414</strain>
    </source>
</reference>
<comment type="caution">
    <text evidence="2">The sequence shown here is derived from an EMBL/GenBank/DDBJ whole genome shotgun (WGS) entry which is preliminary data.</text>
</comment>
<evidence type="ECO:0000259" key="1">
    <source>
        <dbReference type="PROSITE" id="PS51186"/>
    </source>
</evidence>
<dbReference type="Proteomes" id="UP001597061">
    <property type="component" value="Unassembled WGS sequence"/>
</dbReference>
<accession>A0ABW3JH26</accession>
<dbReference type="RefSeq" id="WP_379925293.1">
    <property type="nucleotide sequence ID" value="NZ_JBHTJI010000001.1"/>
</dbReference>
<proteinExistence type="predicted"/>
<keyword evidence="3" id="KW-1185">Reference proteome</keyword>
<dbReference type="Pfam" id="PF00583">
    <property type="entry name" value="Acetyltransf_1"/>
    <property type="match status" value="1"/>
</dbReference>
<dbReference type="Gene3D" id="3.40.630.30">
    <property type="match status" value="1"/>
</dbReference>
<dbReference type="EMBL" id="JBHTJI010000001">
    <property type="protein sequence ID" value="MFD0989713.1"/>
    <property type="molecule type" value="Genomic_DNA"/>
</dbReference>
<evidence type="ECO:0000313" key="3">
    <source>
        <dbReference type="Proteomes" id="UP001597061"/>
    </source>
</evidence>
<organism evidence="2 3">
    <name type="scientific">Mariniflexile jejuense</name>
    <dbReference type="NCBI Taxonomy" id="1173582"/>
    <lineage>
        <taxon>Bacteria</taxon>
        <taxon>Pseudomonadati</taxon>
        <taxon>Bacteroidota</taxon>
        <taxon>Flavobacteriia</taxon>
        <taxon>Flavobacteriales</taxon>
        <taxon>Flavobacteriaceae</taxon>
        <taxon>Mariniflexile</taxon>
    </lineage>
</organism>
<protein>
    <submittedName>
        <fullName evidence="2">GNAT family N-acetyltransferase</fullName>
    </submittedName>
</protein>
<dbReference type="CDD" id="cd04301">
    <property type="entry name" value="NAT_SF"/>
    <property type="match status" value="1"/>
</dbReference>